<reference evidence="2" key="1">
    <citation type="journal article" date="2020" name="mSystems">
        <title>Genome- and Community-Level Interaction Insights into Carbon Utilization and Element Cycling Functions of Hydrothermarchaeota in Hydrothermal Sediment.</title>
        <authorList>
            <person name="Zhou Z."/>
            <person name="Liu Y."/>
            <person name="Xu W."/>
            <person name="Pan J."/>
            <person name="Luo Z.H."/>
            <person name="Li M."/>
        </authorList>
    </citation>
    <scope>NUCLEOTIDE SEQUENCE [LARGE SCALE GENOMIC DNA]</scope>
    <source>
        <strain evidence="2">SpSt-339</strain>
    </source>
</reference>
<comment type="caution">
    <text evidence="2">The sequence shown here is derived from an EMBL/GenBank/DDBJ whole genome shotgun (WGS) entry which is preliminary data.</text>
</comment>
<feature type="signal peptide" evidence="1">
    <location>
        <begin position="1"/>
        <end position="20"/>
    </location>
</feature>
<name>A0A7C2NV81_9PLAN</name>
<proteinExistence type="predicted"/>
<sequence length="135" mass="14864">MQRLLCWLCVPFLWVAAANAADGPKPLTVEEAAKKVGEQVTLRMEVKAAARSGGVAFLNSESNHKSAKNFTIFLTPRVLSQMVDSDIEDPVAHFKGKTVEVQGKVTLHQDKPQIILDSPKAIRIIDEKKDKEARG</sequence>
<keyword evidence="1" id="KW-0732">Signal</keyword>
<dbReference type="AlphaFoldDB" id="A0A7C2NV81"/>
<protein>
    <submittedName>
        <fullName evidence="2">Uncharacterized protein</fullName>
    </submittedName>
</protein>
<feature type="chain" id="PRO_5027692983" evidence="1">
    <location>
        <begin position="21"/>
        <end position="135"/>
    </location>
</feature>
<organism evidence="2">
    <name type="scientific">Schlesneria paludicola</name>
    <dbReference type="NCBI Taxonomy" id="360056"/>
    <lineage>
        <taxon>Bacteria</taxon>
        <taxon>Pseudomonadati</taxon>
        <taxon>Planctomycetota</taxon>
        <taxon>Planctomycetia</taxon>
        <taxon>Planctomycetales</taxon>
        <taxon>Planctomycetaceae</taxon>
        <taxon>Schlesneria</taxon>
    </lineage>
</organism>
<evidence type="ECO:0000256" key="1">
    <source>
        <dbReference type="SAM" id="SignalP"/>
    </source>
</evidence>
<accession>A0A7C2NV81</accession>
<evidence type="ECO:0000313" key="2">
    <source>
        <dbReference type="EMBL" id="HEN14210.1"/>
    </source>
</evidence>
<gene>
    <name evidence="2" type="ORF">ENQ76_01910</name>
</gene>
<dbReference type="EMBL" id="DSOK01000061">
    <property type="protein sequence ID" value="HEN14210.1"/>
    <property type="molecule type" value="Genomic_DNA"/>
</dbReference>